<evidence type="ECO:0000259" key="1">
    <source>
        <dbReference type="Pfam" id="PF01398"/>
    </source>
</evidence>
<name>A0A811RTG2_9POAL</name>
<dbReference type="EMBL" id="CAJGYO010000016">
    <property type="protein sequence ID" value="CAD6273371.1"/>
    <property type="molecule type" value="Genomic_DNA"/>
</dbReference>
<protein>
    <recommendedName>
        <fullName evidence="1">JAB1/MPN/MOV34 metalloenzyme domain-containing protein</fullName>
    </recommendedName>
</protein>
<dbReference type="OrthoDB" id="25498at2759"/>
<evidence type="ECO:0000313" key="2">
    <source>
        <dbReference type="EMBL" id="CAD6273371.1"/>
    </source>
</evidence>
<evidence type="ECO:0000313" key="3">
    <source>
        <dbReference type="Proteomes" id="UP000604825"/>
    </source>
</evidence>
<dbReference type="Gene3D" id="3.40.140.10">
    <property type="entry name" value="Cytidine Deaminase, domain 2"/>
    <property type="match status" value="1"/>
</dbReference>
<feature type="domain" description="JAB1/MPN/MOV34 metalloenzyme" evidence="1">
    <location>
        <begin position="2"/>
        <end position="48"/>
    </location>
</feature>
<dbReference type="AlphaFoldDB" id="A0A811RTG2"/>
<dbReference type="GO" id="GO:0008237">
    <property type="term" value="F:metallopeptidase activity"/>
    <property type="evidence" value="ECO:0007669"/>
    <property type="project" value="InterPro"/>
</dbReference>
<gene>
    <name evidence="2" type="ORF">NCGR_LOCUS56637</name>
</gene>
<dbReference type="Proteomes" id="UP000604825">
    <property type="component" value="Unassembled WGS sequence"/>
</dbReference>
<keyword evidence="3" id="KW-1185">Reference proteome</keyword>
<dbReference type="InterPro" id="IPR000555">
    <property type="entry name" value="JAMM/MPN+_dom"/>
</dbReference>
<organism evidence="2 3">
    <name type="scientific">Miscanthus lutarioriparius</name>
    <dbReference type="NCBI Taxonomy" id="422564"/>
    <lineage>
        <taxon>Eukaryota</taxon>
        <taxon>Viridiplantae</taxon>
        <taxon>Streptophyta</taxon>
        <taxon>Embryophyta</taxon>
        <taxon>Tracheophyta</taxon>
        <taxon>Spermatophyta</taxon>
        <taxon>Magnoliopsida</taxon>
        <taxon>Liliopsida</taxon>
        <taxon>Poales</taxon>
        <taxon>Poaceae</taxon>
        <taxon>PACMAD clade</taxon>
        <taxon>Panicoideae</taxon>
        <taxon>Andropogonodae</taxon>
        <taxon>Andropogoneae</taxon>
        <taxon>Saccharinae</taxon>
        <taxon>Miscanthus</taxon>
    </lineage>
</organism>
<sequence>MALFNVCDSYVRRPDQADHVIGTLLGSLLPDGTVHVRNSYVVPHSRHRHRLPP</sequence>
<proteinExistence type="predicted"/>
<comment type="caution">
    <text evidence="2">The sequence shown here is derived from an EMBL/GenBank/DDBJ whole genome shotgun (WGS) entry which is preliminary data.</text>
</comment>
<reference evidence="2" key="1">
    <citation type="submission" date="2020-10" db="EMBL/GenBank/DDBJ databases">
        <authorList>
            <person name="Han B."/>
            <person name="Lu T."/>
            <person name="Zhao Q."/>
            <person name="Huang X."/>
            <person name="Zhao Y."/>
        </authorList>
    </citation>
    <scope>NUCLEOTIDE SEQUENCE</scope>
</reference>
<dbReference type="Pfam" id="PF01398">
    <property type="entry name" value="JAB"/>
    <property type="match status" value="1"/>
</dbReference>
<accession>A0A811RTG2</accession>